<dbReference type="CDD" id="cd03768">
    <property type="entry name" value="SR_ResInv"/>
    <property type="match status" value="1"/>
</dbReference>
<evidence type="ECO:0000256" key="3">
    <source>
        <dbReference type="ARBA" id="ARBA00023125"/>
    </source>
</evidence>
<evidence type="ECO:0000256" key="1">
    <source>
        <dbReference type="ARBA" id="ARBA00009913"/>
    </source>
</evidence>
<keyword evidence="2" id="KW-0229">DNA integration</keyword>
<dbReference type="Pfam" id="PF00239">
    <property type="entry name" value="Resolvase"/>
    <property type="match status" value="1"/>
</dbReference>
<dbReference type="SMART" id="SM00857">
    <property type="entry name" value="Resolvase"/>
    <property type="match status" value="1"/>
</dbReference>
<accession>A0ABR6L442</accession>
<feature type="domain" description="Resolvase/invertase-type recombinase catalytic" evidence="5">
    <location>
        <begin position="1"/>
        <end position="139"/>
    </location>
</feature>
<evidence type="ECO:0000259" key="5">
    <source>
        <dbReference type="PROSITE" id="PS51736"/>
    </source>
</evidence>
<dbReference type="RefSeq" id="WP_183263249.1">
    <property type="nucleotide sequence ID" value="NZ_BAAAVZ010000001.1"/>
</dbReference>
<dbReference type="SUPFAM" id="SSF46689">
    <property type="entry name" value="Homeodomain-like"/>
    <property type="match status" value="1"/>
</dbReference>
<evidence type="ECO:0000256" key="2">
    <source>
        <dbReference type="ARBA" id="ARBA00022908"/>
    </source>
</evidence>
<name>A0ABR6L442_9HYPH</name>
<dbReference type="InterPro" id="IPR006119">
    <property type="entry name" value="Resolv_N"/>
</dbReference>
<dbReference type="InterPro" id="IPR050639">
    <property type="entry name" value="SSR_resolvase"/>
</dbReference>
<dbReference type="Gene3D" id="1.10.10.60">
    <property type="entry name" value="Homeodomain-like"/>
    <property type="match status" value="1"/>
</dbReference>
<organism evidence="6 7">
    <name type="scientific">Aminobacter niigataensis</name>
    <dbReference type="NCBI Taxonomy" id="83265"/>
    <lineage>
        <taxon>Bacteria</taxon>
        <taxon>Pseudomonadati</taxon>
        <taxon>Pseudomonadota</taxon>
        <taxon>Alphaproteobacteria</taxon>
        <taxon>Hyphomicrobiales</taxon>
        <taxon>Phyllobacteriaceae</taxon>
        <taxon>Aminobacter</taxon>
    </lineage>
</organism>
<dbReference type="Pfam" id="PF02796">
    <property type="entry name" value="HTH_7"/>
    <property type="match status" value="1"/>
</dbReference>
<proteinExistence type="inferred from homology"/>
<evidence type="ECO:0000313" key="6">
    <source>
        <dbReference type="EMBL" id="MBB4651396.1"/>
    </source>
</evidence>
<dbReference type="InterPro" id="IPR036162">
    <property type="entry name" value="Resolvase-like_N_sf"/>
</dbReference>
<evidence type="ECO:0000256" key="4">
    <source>
        <dbReference type="ARBA" id="ARBA00023172"/>
    </source>
</evidence>
<dbReference type="PROSITE" id="PS51736">
    <property type="entry name" value="RECOMBINASES_3"/>
    <property type="match status" value="1"/>
</dbReference>
<dbReference type="PANTHER" id="PTHR30461">
    <property type="entry name" value="DNA-INVERTASE FROM LAMBDOID PROPHAGE"/>
    <property type="match status" value="1"/>
</dbReference>
<comment type="similarity">
    <text evidence="1">Belongs to the site-specific recombinase resolvase family.</text>
</comment>
<evidence type="ECO:0000313" key="7">
    <source>
        <dbReference type="Proteomes" id="UP000539538"/>
    </source>
</evidence>
<reference evidence="6 7" key="1">
    <citation type="submission" date="2020-08" db="EMBL/GenBank/DDBJ databases">
        <title>Genomic Encyclopedia of Type Strains, Phase IV (KMG-IV): sequencing the most valuable type-strain genomes for metagenomic binning, comparative biology and taxonomic classification.</title>
        <authorList>
            <person name="Goeker M."/>
        </authorList>
    </citation>
    <scope>NUCLEOTIDE SEQUENCE [LARGE SCALE GENOMIC DNA]</scope>
    <source>
        <strain evidence="6 7">DSM 7050</strain>
    </source>
</reference>
<dbReference type="Gene3D" id="3.40.50.1390">
    <property type="entry name" value="Resolvase, N-terminal catalytic domain"/>
    <property type="match status" value="1"/>
</dbReference>
<gene>
    <name evidence="6" type="ORF">GGQ99_003163</name>
</gene>
<dbReference type="PROSITE" id="PS00398">
    <property type="entry name" value="RECOMBINASES_2"/>
    <property type="match status" value="1"/>
</dbReference>
<keyword evidence="3" id="KW-0238">DNA-binding</keyword>
<dbReference type="Proteomes" id="UP000539538">
    <property type="component" value="Unassembled WGS sequence"/>
</dbReference>
<protein>
    <submittedName>
        <fullName evidence="6">DNA invertase Pin-like site-specific DNA recombinase</fullName>
    </submittedName>
</protein>
<dbReference type="PANTHER" id="PTHR30461:SF26">
    <property type="entry name" value="RESOLVASE HOMOLOG YNEB"/>
    <property type="match status" value="1"/>
</dbReference>
<sequence>MLVGYARTSTAEQAAGLEAQKRDLGGATGCTKLFVEQVSSVGEREQLKAALDFVREGDVLVCTRLDRLARSTSHLLAIVEELDRKGVGLRILDFGGGEVDTRSPSGRMLLTVFAAMAQFEREVMLQRQREGIALAKAAGKYKGRKATARAKQQSVLDLKAAGVGPSEIARQLGIGRASVYRLLTSCAQ</sequence>
<dbReference type="InterPro" id="IPR009057">
    <property type="entry name" value="Homeodomain-like_sf"/>
</dbReference>
<keyword evidence="4" id="KW-0233">DNA recombination</keyword>
<dbReference type="EMBL" id="JACHOT010000004">
    <property type="protein sequence ID" value="MBB4651396.1"/>
    <property type="molecule type" value="Genomic_DNA"/>
</dbReference>
<keyword evidence="7" id="KW-1185">Reference proteome</keyword>
<dbReference type="InterPro" id="IPR006118">
    <property type="entry name" value="Recombinase_CS"/>
</dbReference>
<comment type="caution">
    <text evidence="6">The sequence shown here is derived from an EMBL/GenBank/DDBJ whole genome shotgun (WGS) entry which is preliminary data.</text>
</comment>
<dbReference type="SUPFAM" id="SSF53041">
    <property type="entry name" value="Resolvase-like"/>
    <property type="match status" value="1"/>
</dbReference>
<dbReference type="InterPro" id="IPR006120">
    <property type="entry name" value="Resolvase_HTH_dom"/>
</dbReference>